<name>A0A645CZC1_9ZZZZ</name>
<comment type="caution">
    <text evidence="5">The sequence shown here is derived from an EMBL/GenBank/DDBJ whole genome shotgun (WGS) entry which is preliminary data.</text>
</comment>
<evidence type="ECO:0000256" key="3">
    <source>
        <dbReference type="ARBA" id="ARBA00023163"/>
    </source>
</evidence>
<evidence type="ECO:0000256" key="2">
    <source>
        <dbReference type="ARBA" id="ARBA00023125"/>
    </source>
</evidence>
<accession>A0A645CZC1</accession>
<dbReference type="PANTHER" id="PTHR43280:SF2">
    <property type="entry name" value="HTH-TYPE TRANSCRIPTIONAL REGULATOR EXSA"/>
    <property type="match status" value="1"/>
</dbReference>
<dbReference type="SUPFAM" id="SSF51215">
    <property type="entry name" value="Regulatory protein AraC"/>
    <property type="match status" value="1"/>
</dbReference>
<dbReference type="InterPro" id="IPR018062">
    <property type="entry name" value="HTH_AraC-typ_CS"/>
</dbReference>
<evidence type="ECO:0000313" key="5">
    <source>
        <dbReference type="EMBL" id="MPM82213.1"/>
    </source>
</evidence>
<protein>
    <submittedName>
        <fullName evidence="5">HTH-type transcriptional activator RhaR</fullName>
    </submittedName>
</protein>
<dbReference type="SMART" id="SM00342">
    <property type="entry name" value="HTH_ARAC"/>
    <property type="match status" value="1"/>
</dbReference>
<dbReference type="Pfam" id="PF12833">
    <property type="entry name" value="HTH_18"/>
    <property type="match status" value="1"/>
</dbReference>
<dbReference type="PANTHER" id="PTHR43280">
    <property type="entry name" value="ARAC-FAMILY TRANSCRIPTIONAL REGULATOR"/>
    <property type="match status" value="1"/>
</dbReference>
<proteinExistence type="predicted"/>
<dbReference type="PROSITE" id="PS01124">
    <property type="entry name" value="HTH_ARAC_FAMILY_2"/>
    <property type="match status" value="1"/>
</dbReference>
<dbReference type="EMBL" id="VSSQ01031360">
    <property type="protein sequence ID" value="MPM82213.1"/>
    <property type="molecule type" value="Genomic_DNA"/>
</dbReference>
<dbReference type="InterPro" id="IPR037923">
    <property type="entry name" value="HTH-like"/>
</dbReference>
<dbReference type="InterPro" id="IPR009057">
    <property type="entry name" value="Homeodomain-like_sf"/>
</dbReference>
<feature type="domain" description="HTH araC/xylS-type" evidence="4">
    <location>
        <begin position="175"/>
        <end position="273"/>
    </location>
</feature>
<gene>
    <name evidence="5" type="primary">rhaR_127</name>
    <name evidence="5" type="ORF">SDC9_129274</name>
</gene>
<sequence length="274" mass="31294">MKNDDIARLEQHVLTIQEPESLWVGLRLPKTFALPDNILVFYHDFTAAAPNAHGRYTLVVPLDRMTYFIEQMQFELEPGNVMLIPPHALRYLHPASAGYRRLFITFELSQRQEYIPGNLLNGLNSEAWDELWGFLADFRGNQPEKCAWKLYRLLRKLSAAPEVSGGAILLPMPIARAIEFMEKNLTPPVGVPDVAEYAGLSESHLRALFRKYLGITPGRYLQRQRIDAAKYHLLHTNRSIAEIAENCGFANVFVFGATFRKCVGIPPARFRKQR</sequence>
<keyword evidence="1" id="KW-0805">Transcription regulation</keyword>
<keyword evidence="2" id="KW-0238">DNA-binding</keyword>
<dbReference type="InterPro" id="IPR018060">
    <property type="entry name" value="HTH_AraC"/>
</dbReference>
<dbReference type="Gene3D" id="1.10.10.60">
    <property type="entry name" value="Homeodomain-like"/>
    <property type="match status" value="2"/>
</dbReference>
<dbReference type="AlphaFoldDB" id="A0A645CZC1"/>
<dbReference type="PROSITE" id="PS00041">
    <property type="entry name" value="HTH_ARAC_FAMILY_1"/>
    <property type="match status" value="1"/>
</dbReference>
<dbReference type="GO" id="GO:0043565">
    <property type="term" value="F:sequence-specific DNA binding"/>
    <property type="evidence" value="ECO:0007669"/>
    <property type="project" value="InterPro"/>
</dbReference>
<evidence type="ECO:0000256" key="1">
    <source>
        <dbReference type="ARBA" id="ARBA00023015"/>
    </source>
</evidence>
<keyword evidence="3" id="KW-0804">Transcription</keyword>
<reference evidence="5" key="1">
    <citation type="submission" date="2019-08" db="EMBL/GenBank/DDBJ databases">
        <authorList>
            <person name="Kucharzyk K."/>
            <person name="Murdoch R.W."/>
            <person name="Higgins S."/>
            <person name="Loffler F."/>
        </authorList>
    </citation>
    <scope>NUCLEOTIDE SEQUENCE</scope>
</reference>
<dbReference type="GO" id="GO:0003700">
    <property type="term" value="F:DNA-binding transcription factor activity"/>
    <property type="evidence" value="ECO:0007669"/>
    <property type="project" value="InterPro"/>
</dbReference>
<organism evidence="5">
    <name type="scientific">bioreactor metagenome</name>
    <dbReference type="NCBI Taxonomy" id="1076179"/>
    <lineage>
        <taxon>unclassified sequences</taxon>
        <taxon>metagenomes</taxon>
        <taxon>ecological metagenomes</taxon>
    </lineage>
</organism>
<dbReference type="SUPFAM" id="SSF46689">
    <property type="entry name" value="Homeodomain-like"/>
    <property type="match status" value="2"/>
</dbReference>
<evidence type="ECO:0000259" key="4">
    <source>
        <dbReference type="PROSITE" id="PS01124"/>
    </source>
</evidence>